<dbReference type="PROSITE" id="PS50113">
    <property type="entry name" value="PAC"/>
    <property type="match status" value="1"/>
</dbReference>
<dbReference type="InterPro" id="IPR003018">
    <property type="entry name" value="GAF"/>
</dbReference>
<dbReference type="Proteomes" id="UP000181998">
    <property type="component" value="Unassembled WGS sequence"/>
</dbReference>
<dbReference type="InterPro" id="IPR029016">
    <property type="entry name" value="GAF-like_dom_sf"/>
</dbReference>
<dbReference type="InterPro" id="IPR000700">
    <property type="entry name" value="PAS-assoc_C"/>
</dbReference>
<dbReference type="SUPFAM" id="SSF141868">
    <property type="entry name" value="EAL domain-like"/>
    <property type="match status" value="1"/>
</dbReference>
<dbReference type="FunFam" id="3.30.70.270:FF:000001">
    <property type="entry name" value="Diguanylate cyclase domain protein"/>
    <property type="match status" value="1"/>
</dbReference>
<dbReference type="InterPro" id="IPR001610">
    <property type="entry name" value="PAC"/>
</dbReference>
<gene>
    <name evidence="6" type="ORF">SAMN05421510_101441</name>
</gene>
<protein>
    <submittedName>
        <fullName evidence="6">PAS domain S-box-containing protein/diguanylate cyclase (GGDEF) domain-containing protein</fullName>
    </submittedName>
</protein>
<dbReference type="SMART" id="SM00091">
    <property type="entry name" value="PAS"/>
    <property type="match status" value="1"/>
</dbReference>
<dbReference type="NCBIfam" id="TIGR00254">
    <property type="entry name" value="GGDEF"/>
    <property type="match status" value="1"/>
</dbReference>
<dbReference type="SMART" id="SM00267">
    <property type="entry name" value="GGDEF"/>
    <property type="match status" value="1"/>
</dbReference>
<dbReference type="PANTHER" id="PTHR44757:SF2">
    <property type="entry name" value="BIOFILM ARCHITECTURE MAINTENANCE PROTEIN MBAA"/>
    <property type="match status" value="1"/>
</dbReference>
<sequence length="760" mass="85732">MDNTNQSISQLLEEVQRLQAGLADIKLMTEKLTAELYLSEERFSLAMRGANDGLWDWNLETDEVYYSPRWKNMLGYAENDLENTINTWGNLVNPDDKDRVLEKVREYIDGRKNSFEVEMRMHHKDGHEIFVLSRGFLATRKSDDKPLRLVGTHVDITERKIAEAFDSKYAEILEMIAIGRSASNIYDAIALMYESRHPGMRCSMLELSGNKLLHGGAPSLPEAYCKAVHGLENGPSVGSCGTSTFTGQRVLVENIETDPKWGKIKHFALPHGMRCCWSEPIKSSSGKVLGAFGMYYNYAALPNEKELKDLISAARLTGIVMERDQTQKRIRTLAYTDELTGLASRASFIQHMEEVTKTSFRHGRRFGLLYIDLDNFKSVNDSLGHNAGDLLLKTIAERLRNTCRDIDFIARLGGDEFCILIEEVEEDYAANVAKRCHNAISQPIEIYSRKLTPACSIGIAYYPDDGKDISSLLKAGDTALYTAKGNGKNQYAFYKMELTQKAEYRFQVEQSLREAIEKQQLSLVYQPQIEVNTGRIVGFEALARWHHPELGQVPPFDFIATAEKIGMIQSLTEWVLRTACSQLVSWREKKIHMLRMAVNISPSLFLNKEFASLIKRIIEEVGIVPAELELEVTESIVQTDPRNLSIFENLKNLGVSLAIDDFGIGYSSFASLKHLKVDYLKIDRLFVADMLADKQALTLISSMIEMGHKLGYGIISEGVENSEQLSILKNLGCEKVQGYLFSKPISAAKIEKLYLSKSAR</sequence>
<evidence type="ECO:0000256" key="1">
    <source>
        <dbReference type="SAM" id="Coils"/>
    </source>
</evidence>
<dbReference type="InterPro" id="IPR029787">
    <property type="entry name" value="Nucleotide_cyclase"/>
</dbReference>
<dbReference type="EMBL" id="FOFX01000014">
    <property type="protein sequence ID" value="SEP99539.1"/>
    <property type="molecule type" value="Genomic_DNA"/>
</dbReference>
<dbReference type="RefSeq" id="WP_074720421.1">
    <property type="nucleotide sequence ID" value="NZ_FOFX01000014.1"/>
</dbReference>
<dbReference type="Gene3D" id="3.30.70.270">
    <property type="match status" value="1"/>
</dbReference>
<dbReference type="PIRSF" id="PIRSF005925">
    <property type="entry name" value="Dos"/>
    <property type="match status" value="1"/>
</dbReference>
<dbReference type="PANTHER" id="PTHR44757">
    <property type="entry name" value="DIGUANYLATE CYCLASE DGCP"/>
    <property type="match status" value="1"/>
</dbReference>
<feature type="domain" description="PAS" evidence="2">
    <location>
        <begin position="39"/>
        <end position="111"/>
    </location>
</feature>
<evidence type="ECO:0000259" key="3">
    <source>
        <dbReference type="PROSITE" id="PS50113"/>
    </source>
</evidence>
<feature type="domain" description="PAC" evidence="3">
    <location>
        <begin position="115"/>
        <end position="168"/>
    </location>
</feature>
<dbReference type="InterPro" id="IPR035919">
    <property type="entry name" value="EAL_sf"/>
</dbReference>
<dbReference type="Pfam" id="PF00990">
    <property type="entry name" value="GGDEF"/>
    <property type="match status" value="1"/>
</dbReference>
<evidence type="ECO:0000259" key="4">
    <source>
        <dbReference type="PROSITE" id="PS50883"/>
    </source>
</evidence>
<keyword evidence="1" id="KW-0175">Coiled coil</keyword>
<dbReference type="AlphaFoldDB" id="A0A1H9CEF0"/>
<dbReference type="Pfam" id="PF13185">
    <property type="entry name" value="GAF_2"/>
    <property type="match status" value="1"/>
</dbReference>
<dbReference type="PROSITE" id="PS50112">
    <property type="entry name" value="PAS"/>
    <property type="match status" value="1"/>
</dbReference>
<dbReference type="GO" id="GO:0003824">
    <property type="term" value="F:catalytic activity"/>
    <property type="evidence" value="ECO:0007669"/>
    <property type="project" value="UniProtKB-ARBA"/>
</dbReference>
<accession>A0A1H9CEF0</accession>
<evidence type="ECO:0000259" key="2">
    <source>
        <dbReference type="PROSITE" id="PS50112"/>
    </source>
</evidence>
<dbReference type="PROSITE" id="PS50887">
    <property type="entry name" value="GGDEF"/>
    <property type="match status" value="1"/>
</dbReference>
<reference evidence="7" key="1">
    <citation type="submission" date="2016-10" db="EMBL/GenBank/DDBJ databases">
        <authorList>
            <person name="Varghese N."/>
            <person name="Submissions S."/>
        </authorList>
    </citation>
    <scope>NUCLEOTIDE SEQUENCE [LARGE SCALE GENOMIC DNA]</scope>
    <source>
        <strain evidence="7">Nm9</strain>
    </source>
</reference>
<dbReference type="InterPro" id="IPR035965">
    <property type="entry name" value="PAS-like_dom_sf"/>
</dbReference>
<feature type="coiled-coil region" evidence="1">
    <location>
        <begin position="1"/>
        <end position="28"/>
    </location>
</feature>
<dbReference type="SUPFAM" id="SSF55785">
    <property type="entry name" value="PYP-like sensor domain (PAS domain)"/>
    <property type="match status" value="1"/>
</dbReference>
<dbReference type="InterPro" id="IPR001633">
    <property type="entry name" value="EAL_dom"/>
</dbReference>
<dbReference type="Gene3D" id="3.20.20.450">
    <property type="entry name" value="EAL domain"/>
    <property type="match status" value="1"/>
</dbReference>
<dbReference type="Pfam" id="PF00563">
    <property type="entry name" value="EAL"/>
    <property type="match status" value="1"/>
</dbReference>
<dbReference type="InterPro" id="IPR052155">
    <property type="entry name" value="Biofilm_reg_signaling"/>
</dbReference>
<dbReference type="InterPro" id="IPR013655">
    <property type="entry name" value="PAS_fold_3"/>
</dbReference>
<evidence type="ECO:0000313" key="7">
    <source>
        <dbReference type="Proteomes" id="UP000181998"/>
    </source>
</evidence>
<evidence type="ECO:0000313" key="6">
    <source>
        <dbReference type="EMBL" id="SEP99539.1"/>
    </source>
</evidence>
<dbReference type="InterPro" id="IPR000160">
    <property type="entry name" value="GGDEF_dom"/>
</dbReference>
<dbReference type="SMART" id="SM00086">
    <property type="entry name" value="PAC"/>
    <property type="match status" value="1"/>
</dbReference>
<dbReference type="PROSITE" id="PS50883">
    <property type="entry name" value="EAL"/>
    <property type="match status" value="1"/>
</dbReference>
<dbReference type="CDD" id="cd01948">
    <property type="entry name" value="EAL"/>
    <property type="match status" value="1"/>
</dbReference>
<dbReference type="NCBIfam" id="TIGR00229">
    <property type="entry name" value="sensory_box"/>
    <property type="match status" value="1"/>
</dbReference>
<organism evidence="6 7">
    <name type="scientific">Nitrosomonas ureae</name>
    <dbReference type="NCBI Taxonomy" id="44577"/>
    <lineage>
        <taxon>Bacteria</taxon>
        <taxon>Pseudomonadati</taxon>
        <taxon>Pseudomonadota</taxon>
        <taxon>Betaproteobacteria</taxon>
        <taxon>Nitrosomonadales</taxon>
        <taxon>Nitrosomonadaceae</taxon>
        <taxon>Nitrosomonas</taxon>
    </lineage>
</organism>
<dbReference type="InterPro" id="IPR012226">
    <property type="entry name" value="Diguanyl_cyclase/Pdiesterase"/>
</dbReference>
<feature type="domain" description="GGDEF" evidence="5">
    <location>
        <begin position="364"/>
        <end position="496"/>
    </location>
</feature>
<dbReference type="InterPro" id="IPR000014">
    <property type="entry name" value="PAS"/>
</dbReference>
<proteinExistence type="predicted"/>
<feature type="domain" description="EAL" evidence="4">
    <location>
        <begin position="505"/>
        <end position="758"/>
    </location>
</feature>
<dbReference type="SUPFAM" id="SSF55781">
    <property type="entry name" value="GAF domain-like"/>
    <property type="match status" value="1"/>
</dbReference>
<dbReference type="Gene3D" id="3.30.450.40">
    <property type="match status" value="1"/>
</dbReference>
<dbReference type="InterPro" id="IPR043128">
    <property type="entry name" value="Rev_trsase/Diguanyl_cyclase"/>
</dbReference>
<evidence type="ECO:0000259" key="5">
    <source>
        <dbReference type="PROSITE" id="PS50887"/>
    </source>
</evidence>
<dbReference type="CDD" id="cd00130">
    <property type="entry name" value="PAS"/>
    <property type="match status" value="1"/>
</dbReference>
<dbReference type="SUPFAM" id="SSF55073">
    <property type="entry name" value="Nucleotide cyclase"/>
    <property type="match status" value="1"/>
</dbReference>
<dbReference type="SMART" id="SM00052">
    <property type="entry name" value="EAL"/>
    <property type="match status" value="1"/>
</dbReference>
<name>A0A1H9CEF0_9PROT</name>
<dbReference type="Gene3D" id="3.30.450.20">
    <property type="entry name" value="PAS domain"/>
    <property type="match status" value="1"/>
</dbReference>
<dbReference type="CDD" id="cd01949">
    <property type="entry name" value="GGDEF"/>
    <property type="match status" value="1"/>
</dbReference>
<dbReference type="Pfam" id="PF08447">
    <property type="entry name" value="PAS_3"/>
    <property type="match status" value="1"/>
</dbReference>
<dbReference type="OrthoDB" id="9813903at2"/>